<reference evidence="1" key="1">
    <citation type="submission" date="2009-06" db="EMBL/GenBank/DDBJ databases">
        <title>Complete sequence of chromosome 2 of Variovorax paradoxus S110.</title>
        <authorList>
            <consortium name="US DOE Joint Genome Institute"/>
            <person name="Lucas S."/>
            <person name="Copeland A."/>
            <person name="Lapidus A."/>
            <person name="Glavina del Rio T."/>
            <person name="Tice H."/>
            <person name="Bruce D."/>
            <person name="Goodwin L."/>
            <person name="Pitluck S."/>
            <person name="Chertkov O."/>
            <person name="Brettin T."/>
            <person name="Detter J.C."/>
            <person name="Han C."/>
            <person name="Larimer F."/>
            <person name="Land M."/>
            <person name="Hauser L."/>
            <person name="Kyrpides N."/>
            <person name="Ovchinnikova G."/>
            <person name="Orwin P."/>
            <person name="Leadbetter J.R."/>
            <person name="Spain J.C."/>
            <person name="Han J.I."/>
        </authorList>
    </citation>
    <scope>NUCLEOTIDE SEQUENCE</scope>
    <source>
        <strain evidence="1">S110</strain>
    </source>
</reference>
<dbReference type="KEGG" id="vap:Vapar_6039"/>
<accession>C5D0X6</accession>
<dbReference type="AlphaFoldDB" id="C5D0X6"/>
<protein>
    <submittedName>
        <fullName evidence="1">Uncharacterized protein</fullName>
    </submittedName>
</protein>
<organism evidence="1">
    <name type="scientific">Variovorax paradoxus (strain S110)</name>
    <dbReference type="NCBI Taxonomy" id="543728"/>
    <lineage>
        <taxon>Bacteria</taxon>
        <taxon>Pseudomonadati</taxon>
        <taxon>Pseudomonadota</taxon>
        <taxon>Betaproteobacteria</taxon>
        <taxon>Burkholderiales</taxon>
        <taxon>Comamonadaceae</taxon>
        <taxon>Variovorax</taxon>
    </lineage>
</organism>
<evidence type="ECO:0000313" key="1">
    <source>
        <dbReference type="EMBL" id="ACS22607.1"/>
    </source>
</evidence>
<dbReference type="EMBL" id="CP001636">
    <property type="protein sequence ID" value="ACS22607.1"/>
    <property type="molecule type" value="Genomic_DNA"/>
</dbReference>
<dbReference type="HOGENOM" id="CLU_3206645_0_0_4"/>
<gene>
    <name evidence="1" type="ordered locus">Vapar_6039</name>
</gene>
<proteinExistence type="predicted"/>
<name>C5D0X6_VARPS</name>
<sequence length="45" mass="4995">MFDKAARAAVAQARCRAARRMGRPVESLVVLEVPFKVTVPNTPKR</sequence>